<reference evidence="2" key="1">
    <citation type="journal article" date="2023" name="Int. J. Mol. Sci.">
        <title>Metagenomics Revealed a New Genus 'Candidatus Thiocaldithrix dubininis' gen. nov., sp. nov. and a New Species 'Candidatus Thiothrix putei' sp. nov. in the Family Thiotrichaceae, Some Members of Which Have Traits of Both Na+- and H+-Motive Energetics.</title>
        <authorList>
            <person name="Ravin N.V."/>
            <person name="Muntyan M.S."/>
            <person name="Smolyakov D.D."/>
            <person name="Rudenko T.S."/>
            <person name="Beletsky A.V."/>
            <person name="Mardanov A.V."/>
            <person name="Grabovich M.Y."/>
        </authorList>
    </citation>
    <scope>NUCLEOTIDE SEQUENCE</scope>
    <source>
        <strain evidence="2">GKL-02</strain>
    </source>
</reference>
<organism evidence="2">
    <name type="scientific">Candidatus Thiothrix putei</name>
    <dbReference type="NCBI Taxonomy" id="3080811"/>
    <lineage>
        <taxon>Bacteria</taxon>
        <taxon>Pseudomonadati</taxon>
        <taxon>Pseudomonadota</taxon>
        <taxon>Gammaproteobacteria</taxon>
        <taxon>Thiotrichales</taxon>
        <taxon>Thiotrichaceae</taxon>
        <taxon>Thiothrix</taxon>
    </lineage>
</organism>
<evidence type="ECO:0000313" key="2">
    <source>
        <dbReference type="EMBL" id="WGZ94340.1"/>
    </source>
</evidence>
<gene>
    <name evidence="2" type="ORF">QJT81_21605</name>
</gene>
<accession>A0AA95HCE3</accession>
<evidence type="ECO:0008006" key="3">
    <source>
        <dbReference type="Google" id="ProtNLM"/>
    </source>
</evidence>
<dbReference type="KEGG" id="tput:QJT81_21605"/>
<reference evidence="2" key="2">
    <citation type="submission" date="2023-04" db="EMBL/GenBank/DDBJ databases">
        <authorList>
            <person name="Beletskiy A.V."/>
            <person name="Mardanov A.V."/>
            <person name="Ravin N.V."/>
        </authorList>
    </citation>
    <scope>NUCLEOTIDE SEQUENCE</scope>
    <source>
        <strain evidence="2">GKL-02</strain>
    </source>
</reference>
<proteinExistence type="predicted"/>
<dbReference type="EMBL" id="CP124756">
    <property type="protein sequence ID" value="WGZ94340.1"/>
    <property type="molecule type" value="Genomic_DNA"/>
</dbReference>
<feature type="region of interest" description="Disordered" evidence="1">
    <location>
        <begin position="446"/>
        <end position="467"/>
    </location>
</feature>
<protein>
    <recommendedName>
        <fullName evidence="3">Glycine zipper domain-containing protein</fullName>
    </recommendedName>
</protein>
<evidence type="ECO:0000256" key="1">
    <source>
        <dbReference type="SAM" id="MobiDB-lite"/>
    </source>
</evidence>
<dbReference type="AlphaFoldDB" id="A0AA95HCE3"/>
<name>A0AA95HCE3_9GAMM</name>
<sequence length="481" mass="51592">MPLDAWLIREFALYSTLWQSQAELEQTARDIIASVERNNAEKISLHEHLDKGKSRESWLAKRIEQGATAEGVTNVGAYAAEIDQAMGQANQDMHDTIMTQSGNVNRCLNLDGFIAEQHHVDTFNLEAAAQGSGYRARVLTPDGTTYSKNSMDIGIYDANGKLVKRYQAKYGQDADSTEALFDKGNYRGQRKLVPADQVDQVDNATDVIEVDGIKSKPLTKAEAKDLQAKAQLEAEAKQYDWNDANRITIAQNIGKQALIGAALTTSMQGTRILGRRTWNWITSKKNPPASEDMREFFESSLKSASNVGAQVAVSGALVVAVKNGWISGLLKNTPAGKIVNIAYVGMENAKIIYKYAKGEVSGKEALDSMGGTTVSVIGSLAGATKGSVLGGTIGTVFGPVGTVVGGLVGGVVGGIAGSKIGQSAYQAGKIIVKTAVSETKRISNPTLSSSYDQRLSRSRNKCRIGGKQQKIAQRSTQLANR</sequence>
<dbReference type="Proteomes" id="UP001301326">
    <property type="component" value="Chromosome"/>
</dbReference>